<keyword evidence="2" id="KW-0812">Transmembrane</keyword>
<keyword evidence="2" id="KW-1133">Transmembrane helix</keyword>
<feature type="compositionally biased region" description="Basic and acidic residues" evidence="1">
    <location>
        <begin position="1"/>
        <end position="11"/>
    </location>
</feature>
<dbReference type="GeneID" id="8242040"/>
<dbReference type="AlphaFoldDB" id="C1E150"/>
<organism evidence="3 4">
    <name type="scientific">Micromonas commoda (strain RCC299 / NOUM17 / CCMP2709)</name>
    <name type="common">Picoplanktonic green alga</name>
    <dbReference type="NCBI Taxonomy" id="296587"/>
    <lineage>
        <taxon>Eukaryota</taxon>
        <taxon>Viridiplantae</taxon>
        <taxon>Chlorophyta</taxon>
        <taxon>Mamiellophyceae</taxon>
        <taxon>Mamiellales</taxon>
        <taxon>Mamiellaceae</taxon>
        <taxon>Micromonas</taxon>
    </lineage>
</organism>
<evidence type="ECO:0000256" key="1">
    <source>
        <dbReference type="SAM" id="MobiDB-lite"/>
    </source>
</evidence>
<feature type="region of interest" description="Disordered" evidence="1">
    <location>
        <begin position="1"/>
        <end position="69"/>
    </location>
</feature>
<accession>C1E150</accession>
<feature type="transmembrane region" description="Helical" evidence="2">
    <location>
        <begin position="219"/>
        <end position="241"/>
    </location>
</feature>
<evidence type="ECO:0000313" key="4">
    <source>
        <dbReference type="Proteomes" id="UP000002009"/>
    </source>
</evidence>
<feature type="compositionally biased region" description="Basic and acidic residues" evidence="1">
    <location>
        <begin position="385"/>
        <end position="396"/>
    </location>
</feature>
<evidence type="ECO:0000313" key="3">
    <source>
        <dbReference type="EMBL" id="ACO61677.1"/>
    </source>
</evidence>
<dbReference type="EMBL" id="CP001324">
    <property type="protein sequence ID" value="ACO61677.1"/>
    <property type="molecule type" value="Genomic_DNA"/>
</dbReference>
<proteinExistence type="predicted"/>
<gene>
    <name evidence="3" type="ORF">MICPUN_56746</name>
</gene>
<dbReference type="InParanoid" id="C1E150"/>
<dbReference type="RefSeq" id="XP_002500419.1">
    <property type="nucleotide sequence ID" value="XM_002500373.1"/>
</dbReference>
<evidence type="ECO:0000256" key="2">
    <source>
        <dbReference type="SAM" id="Phobius"/>
    </source>
</evidence>
<dbReference type="Proteomes" id="UP000002009">
    <property type="component" value="Chromosome 3"/>
</dbReference>
<feature type="compositionally biased region" description="Basic and acidic residues" evidence="1">
    <location>
        <begin position="426"/>
        <end position="435"/>
    </location>
</feature>
<dbReference type="OMA" id="NATEHAC"/>
<feature type="compositionally biased region" description="Basic and acidic residues" evidence="1">
    <location>
        <begin position="19"/>
        <end position="28"/>
    </location>
</feature>
<feature type="compositionally biased region" description="Gly residues" evidence="1">
    <location>
        <begin position="30"/>
        <end position="39"/>
    </location>
</feature>
<feature type="compositionally biased region" description="Basic and acidic residues" evidence="1">
    <location>
        <begin position="347"/>
        <end position="365"/>
    </location>
</feature>
<reference evidence="3 4" key="1">
    <citation type="journal article" date="2009" name="Science">
        <title>Green evolution and dynamic adaptations revealed by genomes of the marine picoeukaryotes Micromonas.</title>
        <authorList>
            <person name="Worden A.Z."/>
            <person name="Lee J.H."/>
            <person name="Mock T."/>
            <person name="Rouze P."/>
            <person name="Simmons M.P."/>
            <person name="Aerts A.L."/>
            <person name="Allen A.E."/>
            <person name="Cuvelier M.L."/>
            <person name="Derelle E."/>
            <person name="Everett M.V."/>
            <person name="Foulon E."/>
            <person name="Grimwood J."/>
            <person name="Gundlach H."/>
            <person name="Henrissat B."/>
            <person name="Napoli C."/>
            <person name="McDonald S.M."/>
            <person name="Parker M.S."/>
            <person name="Rombauts S."/>
            <person name="Salamov A."/>
            <person name="Von Dassow P."/>
            <person name="Badger J.H."/>
            <person name="Coutinho P.M."/>
            <person name="Demir E."/>
            <person name="Dubchak I."/>
            <person name="Gentemann C."/>
            <person name="Eikrem W."/>
            <person name="Gready J.E."/>
            <person name="John U."/>
            <person name="Lanier W."/>
            <person name="Lindquist E.A."/>
            <person name="Lucas S."/>
            <person name="Mayer K.F."/>
            <person name="Moreau H."/>
            <person name="Not F."/>
            <person name="Otillar R."/>
            <person name="Panaud O."/>
            <person name="Pangilinan J."/>
            <person name="Paulsen I."/>
            <person name="Piegu B."/>
            <person name="Poliakov A."/>
            <person name="Robbens S."/>
            <person name="Schmutz J."/>
            <person name="Toulza E."/>
            <person name="Wyss T."/>
            <person name="Zelensky A."/>
            <person name="Zhou K."/>
            <person name="Armbrust E.V."/>
            <person name="Bhattacharya D."/>
            <person name="Goodenough U.W."/>
            <person name="Van de Peer Y."/>
            <person name="Grigoriev I.V."/>
        </authorList>
    </citation>
    <scope>NUCLEOTIDE SEQUENCE [LARGE SCALE GENOMIC DNA]</scope>
    <source>
        <strain evidence="4">RCC299 / NOUM17</strain>
    </source>
</reference>
<protein>
    <submittedName>
        <fullName evidence="3">Uncharacterized protein</fullName>
    </submittedName>
</protein>
<dbReference type="OrthoDB" id="10632589at2759"/>
<feature type="transmembrane region" description="Helical" evidence="2">
    <location>
        <begin position="86"/>
        <end position="104"/>
    </location>
</feature>
<keyword evidence="4" id="KW-1185">Reference proteome</keyword>
<feature type="compositionally biased region" description="Low complexity" evidence="1">
    <location>
        <begin position="398"/>
        <end position="407"/>
    </location>
</feature>
<sequence>MRPARAREEGRGGGARPPRGREREDMSRRPGGGGPGGRPGGRRGADGRPPRMPRQGPGGRGGPPIRQRYKKPPGLLSWYKPRVSHGFIAAFSLGILLMLALWTFPSYSAYVDRAEMVKQYCLVHGGDNSTGCVKVEIVHESVCDPAVPELYGHLTTDNCTDLCVYSDEERTVGNTTAAERLAFVDSFIPGAEVPCFYPPGDSNFTQATFTVPYNPNEQMFLSLVWLSPLFFCLLVSVHCALRKPREALELEDDQMLTGLFNEVVIQRNHQEKFVNDVEMRVKHLKSAVDGEQQKRLDVVLEVEKERRDRLTSEDNLKHALHENMRSLESKLVREMAQRLASIPIPSKLKEKMMRKADKYREDRDPLLGGRRSKNDRPDSAASLIFEDHQRNAERRRAALANDLDAQRGAFKQRLEERKSKGKRSKSKDPGAKRRD</sequence>
<keyword evidence="2" id="KW-0472">Membrane</keyword>
<name>C1E150_MICCC</name>
<feature type="region of interest" description="Disordered" evidence="1">
    <location>
        <begin position="346"/>
        <end position="435"/>
    </location>
</feature>
<dbReference type="KEGG" id="mis:MICPUN_56746"/>